<dbReference type="Pfam" id="PF05229">
    <property type="entry name" value="SCPU"/>
    <property type="match status" value="1"/>
</dbReference>
<keyword evidence="1" id="KW-0732">Signal</keyword>
<evidence type="ECO:0000313" key="4">
    <source>
        <dbReference type="Proteomes" id="UP001302368"/>
    </source>
</evidence>
<name>A0ABZ0MV32_9ENTR</name>
<evidence type="ECO:0000259" key="2">
    <source>
        <dbReference type="Pfam" id="PF05229"/>
    </source>
</evidence>
<accession>A0ABZ0MV32</accession>
<dbReference type="SMART" id="SM00972">
    <property type="entry name" value="SCPU"/>
    <property type="match status" value="1"/>
</dbReference>
<dbReference type="InterPro" id="IPR007893">
    <property type="entry name" value="Spore_coat_U/FanG"/>
</dbReference>
<organism evidence="3 4">
    <name type="scientific">Kosakonia sacchari</name>
    <dbReference type="NCBI Taxonomy" id="1158459"/>
    <lineage>
        <taxon>Bacteria</taxon>
        <taxon>Pseudomonadati</taxon>
        <taxon>Pseudomonadota</taxon>
        <taxon>Gammaproteobacteria</taxon>
        <taxon>Enterobacterales</taxon>
        <taxon>Enterobacteriaceae</taxon>
        <taxon>Kosakonia</taxon>
    </lineage>
</organism>
<dbReference type="EMBL" id="CP137744">
    <property type="protein sequence ID" value="WOZ78917.1"/>
    <property type="molecule type" value="Genomic_DNA"/>
</dbReference>
<dbReference type="PANTHER" id="PTHR37089">
    <property type="entry name" value="PROTEIN U-RELATED"/>
    <property type="match status" value="1"/>
</dbReference>
<dbReference type="RefSeq" id="WP_305735525.1">
    <property type="nucleotide sequence ID" value="NZ_CP137744.1"/>
</dbReference>
<keyword evidence="4" id="KW-1185">Reference proteome</keyword>
<feature type="domain" description="Spore coat protein U/FanG" evidence="2">
    <location>
        <begin position="23"/>
        <end position="173"/>
    </location>
</feature>
<dbReference type="InterPro" id="IPR053167">
    <property type="entry name" value="Spore_coat_component"/>
</dbReference>
<reference evidence="3 4" key="1">
    <citation type="submission" date="2023-10" db="EMBL/GenBank/DDBJ databases">
        <title>Genome sequencing of the isolated polysaccharide-producing bacterium Kosakonia sacchari KS2022.</title>
        <authorList>
            <person name="Yi X."/>
        </authorList>
    </citation>
    <scope>NUCLEOTIDE SEQUENCE [LARGE SCALE GENOMIC DNA]</scope>
    <source>
        <strain evidence="3 4">KS2022</strain>
    </source>
</reference>
<feature type="signal peptide" evidence="1">
    <location>
        <begin position="1"/>
        <end position="20"/>
    </location>
</feature>
<evidence type="ECO:0000256" key="1">
    <source>
        <dbReference type="SAM" id="SignalP"/>
    </source>
</evidence>
<evidence type="ECO:0000313" key="3">
    <source>
        <dbReference type="EMBL" id="WOZ78917.1"/>
    </source>
</evidence>
<feature type="chain" id="PRO_5046723777" evidence="1">
    <location>
        <begin position="21"/>
        <end position="176"/>
    </location>
</feature>
<dbReference type="Proteomes" id="UP001302368">
    <property type="component" value="Chromosome"/>
</dbReference>
<protein>
    <submittedName>
        <fullName evidence="3">Spore coat U domain-containing protein</fullName>
    </submittedName>
</protein>
<gene>
    <name evidence="3" type="ORF">Q8Y70_07655</name>
</gene>
<sequence>MKSSNLCLYALLSVPFAASAVTATGTLQVQAVVQSTCSVNTTSTGATGPARLNFGTITNLTADVTADTTSGTVANGAVSTLCSTGTAWTLTADGGLHASSSQRQMADTATGLLPYNLYSDAAHSSTIGINDAQNPVATGTGTGSAETTPVYGLIPAGTPMPEAGSYADTVTLTVTY</sequence>
<proteinExistence type="predicted"/>